<dbReference type="SUPFAM" id="SSF52096">
    <property type="entry name" value="ClpP/crotonase"/>
    <property type="match status" value="1"/>
</dbReference>
<dbReference type="NCBIfam" id="NF006108">
    <property type="entry name" value="PRK08259.1"/>
    <property type="match status" value="1"/>
</dbReference>
<reference evidence="3 4" key="1">
    <citation type="submission" date="2020-11" db="EMBL/GenBank/DDBJ databases">
        <authorList>
            <person name="Wallbank WR R."/>
            <person name="Pardo Diaz C."/>
            <person name="Kozak K."/>
            <person name="Martin S."/>
            <person name="Jiggins C."/>
            <person name="Moest M."/>
            <person name="Warren A I."/>
            <person name="Generalovic N T."/>
            <person name="Byers J.R.P. K."/>
            <person name="Montejo-Kovacevich G."/>
            <person name="Yen C E."/>
        </authorList>
    </citation>
    <scope>NUCLEOTIDE SEQUENCE [LARGE SCALE GENOMIC DNA]</scope>
</reference>
<dbReference type="OrthoDB" id="448450at2759"/>
<dbReference type="InterPro" id="IPR001753">
    <property type="entry name" value="Enoyl-CoA_hydra/iso"/>
</dbReference>
<evidence type="ECO:0000313" key="4">
    <source>
        <dbReference type="Proteomes" id="UP000594454"/>
    </source>
</evidence>
<dbReference type="PANTHER" id="PTHR43802:SF1">
    <property type="entry name" value="IP11341P-RELATED"/>
    <property type="match status" value="1"/>
</dbReference>
<dbReference type="PANTHER" id="PTHR43802">
    <property type="entry name" value="ENOYL-COA HYDRATASE"/>
    <property type="match status" value="1"/>
</dbReference>
<evidence type="ECO:0000313" key="3">
    <source>
        <dbReference type="EMBL" id="CAD7089982.1"/>
    </source>
</evidence>
<comment type="similarity">
    <text evidence="1">Belongs to the enoyl-CoA hydratase/isomerase family.</text>
</comment>
<gene>
    <name evidence="3" type="ORF">HERILL_LOCUS12497</name>
</gene>
<accession>A0A7R8UZN8</accession>
<dbReference type="CDD" id="cd06558">
    <property type="entry name" value="crotonase-like"/>
    <property type="match status" value="1"/>
</dbReference>
<evidence type="ECO:0000256" key="1">
    <source>
        <dbReference type="ARBA" id="ARBA00005254"/>
    </source>
</evidence>
<name>A0A7R8UZN8_HERIL</name>
<dbReference type="Proteomes" id="UP000594454">
    <property type="component" value="Chromosome 5"/>
</dbReference>
<dbReference type="Gene3D" id="1.10.287.2460">
    <property type="match status" value="1"/>
</dbReference>
<evidence type="ECO:0000256" key="2">
    <source>
        <dbReference type="SAM" id="MobiDB-lite"/>
    </source>
</evidence>
<organism evidence="3 4">
    <name type="scientific">Hermetia illucens</name>
    <name type="common">Black soldier fly</name>
    <dbReference type="NCBI Taxonomy" id="343691"/>
    <lineage>
        <taxon>Eukaryota</taxon>
        <taxon>Metazoa</taxon>
        <taxon>Ecdysozoa</taxon>
        <taxon>Arthropoda</taxon>
        <taxon>Hexapoda</taxon>
        <taxon>Insecta</taxon>
        <taxon>Pterygota</taxon>
        <taxon>Neoptera</taxon>
        <taxon>Endopterygota</taxon>
        <taxon>Diptera</taxon>
        <taxon>Brachycera</taxon>
        <taxon>Stratiomyomorpha</taxon>
        <taxon>Stratiomyidae</taxon>
        <taxon>Hermetiinae</taxon>
        <taxon>Hermetia</taxon>
    </lineage>
</organism>
<protein>
    <recommendedName>
        <fullName evidence="5">Enoyl-CoA hydratase</fullName>
    </recommendedName>
</protein>
<dbReference type="Pfam" id="PF00378">
    <property type="entry name" value="ECH_1"/>
    <property type="match status" value="1"/>
</dbReference>
<dbReference type="InterPro" id="IPR029045">
    <property type="entry name" value="ClpP/crotonase-like_dom_sf"/>
</dbReference>
<sequence>MIRSLSNIVRNLGNQQHFLMRQLSLGRALSAEKNEAKVAPVEEEKAEAPKEEKFVLVEKDGPITLIGINRPEHRNAVNDLTAEQLSKAFHDFENDDTSSVGVLYGVGGSFCSGYDINELSSDNVEANLLMKAEGTVGPTRDHLKKPVVCGINGYCVANGLELALMCDLRVMEESAILGFFNRRFGVPVIDGGTARLPAMIGLSRALDLILTGRQVKAKEAFEMGLVNRIVATGTSLGQAVQLAHSITKFPQAALNHDRRTIYAAVYDSQSFNNAIQNEIMYTSKEIMEEMKKGIELFKSGVGRGGTSRGIKEKSMADWEKEEIKIELELKEKAKEGDKKGADDSDSDKDVPAKESGQKKK</sequence>
<dbReference type="EMBL" id="LR899013">
    <property type="protein sequence ID" value="CAD7089982.1"/>
    <property type="molecule type" value="Genomic_DNA"/>
</dbReference>
<evidence type="ECO:0008006" key="5">
    <source>
        <dbReference type="Google" id="ProtNLM"/>
    </source>
</evidence>
<proteinExistence type="inferred from homology"/>
<dbReference type="Gene3D" id="3.90.226.10">
    <property type="entry name" value="2-enoyl-CoA Hydratase, Chain A, domain 1"/>
    <property type="match status" value="1"/>
</dbReference>
<dbReference type="InParanoid" id="A0A7R8UZN8"/>
<feature type="region of interest" description="Disordered" evidence="2">
    <location>
        <begin position="330"/>
        <end position="360"/>
    </location>
</feature>
<dbReference type="AlphaFoldDB" id="A0A7R8UZN8"/>
<keyword evidence="4" id="KW-1185">Reference proteome</keyword>
<dbReference type="OMA" id="GIKWFNQ"/>
<dbReference type="FunCoup" id="A0A7R8UZN8">
    <property type="interactions" value="3"/>
</dbReference>